<dbReference type="AlphaFoldDB" id="A0A2A9DTD0"/>
<sequence>MANQPALRTSSGAIWLIVGAVLTVICLLVIVPLIQFGNPVTLVGAVLVVVLYIAMIVVRLTIAARVTRLRVLAVLFGLIALIGLLTVLIDAFAGWR</sequence>
<evidence type="ECO:0000256" key="1">
    <source>
        <dbReference type="SAM" id="Phobius"/>
    </source>
</evidence>
<keyword evidence="1" id="KW-0812">Transmembrane</keyword>
<dbReference type="Proteomes" id="UP000221369">
    <property type="component" value="Unassembled WGS sequence"/>
</dbReference>
<organism evidence="2 3">
    <name type="scientific">Paramicrobacterium agarici</name>
    <dbReference type="NCBI Taxonomy" id="630514"/>
    <lineage>
        <taxon>Bacteria</taxon>
        <taxon>Bacillati</taxon>
        <taxon>Actinomycetota</taxon>
        <taxon>Actinomycetes</taxon>
        <taxon>Micrococcales</taxon>
        <taxon>Microbacteriaceae</taxon>
        <taxon>Paramicrobacterium</taxon>
    </lineage>
</organism>
<gene>
    <name evidence="2" type="ORF">ATJ78_0768</name>
</gene>
<name>A0A2A9DTD0_9MICO</name>
<keyword evidence="1" id="KW-0472">Membrane</keyword>
<proteinExistence type="predicted"/>
<evidence type="ECO:0000313" key="3">
    <source>
        <dbReference type="Proteomes" id="UP000221369"/>
    </source>
</evidence>
<feature type="transmembrane region" description="Helical" evidence="1">
    <location>
        <begin position="40"/>
        <end position="60"/>
    </location>
</feature>
<dbReference type="EMBL" id="PDJE01000001">
    <property type="protein sequence ID" value="PFG29853.1"/>
    <property type="molecule type" value="Genomic_DNA"/>
</dbReference>
<comment type="caution">
    <text evidence="2">The sequence shown here is derived from an EMBL/GenBank/DDBJ whole genome shotgun (WGS) entry which is preliminary data.</text>
</comment>
<accession>A0A2A9DTD0</accession>
<evidence type="ECO:0000313" key="2">
    <source>
        <dbReference type="EMBL" id="PFG29853.1"/>
    </source>
</evidence>
<protein>
    <submittedName>
        <fullName evidence="2">Uncharacterized protein</fullName>
    </submittedName>
</protein>
<feature type="transmembrane region" description="Helical" evidence="1">
    <location>
        <begin position="72"/>
        <end position="95"/>
    </location>
</feature>
<feature type="transmembrane region" description="Helical" evidence="1">
    <location>
        <begin position="12"/>
        <end position="34"/>
    </location>
</feature>
<keyword evidence="3" id="KW-1185">Reference proteome</keyword>
<keyword evidence="1" id="KW-1133">Transmembrane helix</keyword>
<reference evidence="2 3" key="1">
    <citation type="submission" date="2017-10" db="EMBL/GenBank/DDBJ databases">
        <title>Sequencing the genomes of 1000 actinobacteria strains.</title>
        <authorList>
            <person name="Klenk H.-P."/>
        </authorList>
    </citation>
    <scope>NUCLEOTIDE SEQUENCE [LARGE SCALE GENOMIC DNA]</scope>
    <source>
        <strain evidence="2 3">DSM 21798</strain>
    </source>
</reference>